<comment type="caution">
    <text evidence="1">The sequence shown here is derived from an EMBL/GenBank/DDBJ whole genome shotgun (WGS) entry which is preliminary data.</text>
</comment>
<organism evidence="1 2">
    <name type="scientific">Artomyces pyxidatus</name>
    <dbReference type="NCBI Taxonomy" id="48021"/>
    <lineage>
        <taxon>Eukaryota</taxon>
        <taxon>Fungi</taxon>
        <taxon>Dikarya</taxon>
        <taxon>Basidiomycota</taxon>
        <taxon>Agaricomycotina</taxon>
        <taxon>Agaricomycetes</taxon>
        <taxon>Russulales</taxon>
        <taxon>Auriscalpiaceae</taxon>
        <taxon>Artomyces</taxon>
    </lineage>
</organism>
<reference evidence="1" key="1">
    <citation type="submission" date="2021-03" db="EMBL/GenBank/DDBJ databases">
        <authorList>
            <consortium name="DOE Joint Genome Institute"/>
            <person name="Ahrendt S."/>
            <person name="Looney B.P."/>
            <person name="Miyauchi S."/>
            <person name="Morin E."/>
            <person name="Drula E."/>
            <person name="Courty P.E."/>
            <person name="Chicoki N."/>
            <person name="Fauchery L."/>
            <person name="Kohler A."/>
            <person name="Kuo A."/>
            <person name="Labutti K."/>
            <person name="Pangilinan J."/>
            <person name="Lipzen A."/>
            <person name="Riley R."/>
            <person name="Andreopoulos W."/>
            <person name="He G."/>
            <person name="Johnson J."/>
            <person name="Barry K.W."/>
            <person name="Grigoriev I.V."/>
            <person name="Nagy L."/>
            <person name="Hibbett D."/>
            <person name="Henrissat B."/>
            <person name="Matheny P.B."/>
            <person name="Labbe J."/>
            <person name="Martin F."/>
        </authorList>
    </citation>
    <scope>NUCLEOTIDE SEQUENCE</scope>
    <source>
        <strain evidence="1">HHB10654</strain>
    </source>
</reference>
<accession>A0ACB8TAN5</accession>
<proteinExistence type="predicted"/>
<name>A0ACB8TAN5_9AGAM</name>
<evidence type="ECO:0000313" key="2">
    <source>
        <dbReference type="Proteomes" id="UP000814140"/>
    </source>
</evidence>
<reference evidence="1" key="2">
    <citation type="journal article" date="2022" name="New Phytol.">
        <title>Evolutionary transition to the ectomycorrhizal habit in the genomes of a hyperdiverse lineage of mushroom-forming fungi.</title>
        <authorList>
            <person name="Looney B."/>
            <person name="Miyauchi S."/>
            <person name="Morin E."/>
            <person name="Drula E."/>
            <person name="Courty P.E."/>
            <person name="Kohler A."/>
            <person name="Kuo A."/>
            <person name="LaButti K."/>
            <person name="Pangilinan J."/>
            <person name="Lipzen A."/>
            <person name="Riley R."/>
            <person name="Andreopoulos W."/>
            <person name="He G."/>
            <person name="Johnson J."/>
            <person name="Nolan M."/>
            <person name="Tritt A."/>
            <person name="Barry K.W."/>
            <person name="Grigoriev I.V."/>
            <person name="Nagy L.G."/>
            <person name="Hibbett D."/>
            <person name="Henrissat B."/>
            <person name="Matheny P.B."/>
            <person name="Labbe J."/>
            <person name="Martin F.M."/>
        </authorList>
    </citation>
    <scope>NUCLEOTIDE SEQUENCE</scope>
    <source>
        <strain evidence="1">HHB10654</strain>
    </source>
</reference>
<keyword evidence="2" id="KW-1185">Reference proteome</keyword>
<dbReference type="Proteomes" id="UP000814140">
    <property type="component" value="Unassembled WGS sequence"/>
</dbReference>
<protein>
    <submittedName>
        <fullName evidence="1">Uncharacterized protein</fullName>
    </submittedName>
</protein>
<evidence type="ECO:0000313" key="1">
    <source>
        <dbReference type="EMBL" id="KAI0065643.1"/>
    </source>
</evidence>
<sequence>MFQNSTSPSYHPQDSAADRSRPPLPHAATQSSLHASTPFTVAGLSSSTGTHHPPSPWGVANAPPSGLSNSLSDSFLQSRSTYQPGYLMSVSQNNTSPQPSQRFDELPVVQTKAKLNSTLSSRGPTSEFGKDPMFESSRQRQTMDEDAPPTASVNDIVNATYTDSPSPFQRSLHSTFEPSSSLFSSSFSRPPQPPPSAQATAEPLYVVVFGYPPDKYSVAVEYIKQFGDTTDAEPNTEIVNCFKIGFKRPADAMWAVRKNGEVVSGSWMLGIKWADPAHAESLLGQSTMRGAAPAFQSSDASTPSGNDAMPVDEPFSRGGHRASHSSTPSVGTPIRLAPSASAYRKPGQKASHVAPPHPSTPTPVAGSANLSPSKSIMGQFSDLVFGW</sequence>
<gene>
    <name evidence="1" type="ORF">BV25DRAFT_1715241</name>
</gene>
<dbReference type="EMBL" id="MU277195">
    <property type="protein sequence ID" value="KAI0065643.1"/>
    <property type="molecule type" value="Genomic_DNA"/>
</dbReference>